<evidence type="ECO:0000313" key="2">
    <source>
        <dbReference type="Proteomes" id="UP000190230"/>
    </source>
</evidence>
<name>A0A1T5C5W9_9FLAO</name>
<sequence>MSKIEKLVQKFLGVPKDMTWEEFSKVLKYYGYIELKKKGKTGGSRRKFINRKKNNDVIIAHKPHPENVVKRYIIEQVIEKLGL</sequence>
<dbReference type="Proteomes" id="UP000190230">
    <property type="component" value="Unassembled WGS sequence"/>
</dbReference>
<reference evidence="2" key="1">
    <citation type="submission" date="2017-02" db="EMBL/GenBank/DDBJ databases">
        <authorList>
            <person name="Varghese N."/>
            <person name="Submissions S."/>
        </authorList>
    </citation>
    <scope>NUCLEOTIDE SEQUENCE [LARGE SCALE GENOMIC DNA]</scope>
    <source>
        <strain evidence="2">DSM 23405</strain>
    </source>
</reference>
<organism evidence="1 2">
    <name type="scientific">Salegentibacter holothuriorum</name>
    <dbReference type="NCBI Taxonomy" id="241145"/>
    <lineage>
        <taxon>Bacteria</taxon>
        <taxon>Pseudomonadati</taxon>
        <taxon>Bacteroidota</taxon>
        <taxon>Flavobacteriia</taxon>
        <taxon>Flavobacteriales</taxon>
        <taxon>Flavobacteriaceae</taxon>
        <taxon>Salegentibacter</taxon>
    </lineage>
</organism>
<dbReference type="OrthoDB" id="1447122at2"/>
<dbReference type="Pfam" id="PF07927">
    <property type="entry name" value="HicA_toxin"/>
    <property type="match status" value="1"/>
</dbReference>
<dbReference type="InterPro" id="IPR012933">
    <property type="entry name" value="HicA_mRNA_interferase"/>
</dbReference>
<accession>A0A1T5C5W9</accession>
<dbReference type="EMBL" id="FUYY01000002">
    <property type="protein sequence ID" value="SKB54908.1"/>
    <property type="molecule type" value="Genomic_DNA"/>
</dbReference>
<dbReference type="GO" id="GO:0003729">
    <property type="term" value="F:mRNA binding"/>
    <property type="evidence" value="ECO:0007669"/>
    <property type="project" value="InterPro"/>
</dbReference>
<dbReference type="RefSeq" id="WP_079720678.1">
    <property type="nucleotide sequence ID" value="NZ_FUYY01000002.1"/>
</dbReference>
<dbReference type="AlphaFoldDB" id="A0A1T5C5W9"/>
<gene>
    <name evidence="1" type="ORF">SAMN05660776_1845</name>
</gene>
<proteinExistence type="predicted"/>
<keyword evidence="2" id="KW-1185">Reference proteome</keyword>
<evidence type="ECO:0000313" key="1">
    <source>
        <dbReference type="EMBL" id="SKB54908.1"/>
    </source>
</evidence>
<protein>
    <submittedName>
        <fullName evidence="1">HicA toxin of toxin-antitoxin</fullName>
    </submittedName>
</protein>